<dbReference type="Proteomes" id="UP000799750">
    <property type="component" value="Unassembled WGS sequence"/>
</dbReference>
<gene>
    <name evidence="3" type="ORF">BU16DRAFT_542313</name>
</gene>
<keyword evidence="4" id="KW-1185">Reference proteome</keyword>
<feature type="compositionally biased region" description="Basic and acidic residues" evidence="1">
    <location>
        <begin position="234"/>
        <end position="263"/>
    </location>
</feature>
<feature type="transmembrane region" description="Helical" evidence="2">
    <location>
        <begin position="12"/>
        <end position="32"/>
    </location>
</feature>
<dbReference type="AlphaFoldDB" id="A0A6A6QK66"/>
<feature type="region of interest" description="Disordered" evidence="1">
    <location>
        <begin position="39"/>
        <end position="68"/>
    </location>
</feature>
<evidence type="ECO:0000313" key="4">
    <source>
        <dbReference type="Proteomes" id="UP000799750"/>
    </source>
</evidence>
<keyword evidence="2" id="KW-0812">Transmembrane</keyword>
<evidence type="ECO:0000256" key="1">
    <source>
        <dbReference type="SAM" id="MobiDB-lite"/>
    </source>
</evidence>
<dbReference type="EMBL" id="MU004194">
    <property type="protein sequence ID" value="KAF2492416.1"/>
    <property type="molecule type" value="Genomic_DNA"/>
</dbReference>
<evidence type="ECO:0000313" key="3">
    <source>
        <dbReference type="EMBL" id="KAF2492416.1"/>
    </source>
</evidence>
<protein>
    <submittedName>
        <fullName evidence="3">Uncharacterized protein</fullName>
    </submittedName>
</protein>
<name>A0A6A6QK66_9PEZI</name>
<accession>A0A6A6QK66</accession>
<proteinExistence type="predicted"/>
<keyword evidence="2" id="KW-1133">Transmembrane helix</keyword>
<reference evidence="3" key="1">
    <citation type="journal article" date="2020" name="Stud. Mycol.">
        <title>101 Dothideomycetes genomes: a test case for predicting lifestyles and emergence of pathogens.</title>
        <authorList>
            <person name="Haridas S."/>
            <person name="Albert R."/>
            <person name="Binder M."/>
            <person name="Bloem J."/>
            <person name="Labutti K."/>
            <person name="Salamov A."/>
            <person name="Andreopoulos B."/>
            <person name="Baker S."/>
            <person name="Barry K."/>
            <person name="Bills G."/>
            <person name="Bluhm B."/>
            <person name="Cannon C."/>
            <person name="Castanera R."/>
            <person name="Culley D."/>
            <person name="Daum C."/>
            <person name="Ezra D."/>
            <person name="Gonzalez J."/>
            <person name="Henrissat B."/>
            <person name="Kuo A."/>
            <person name="Liang C."/>
            <person name="Lipzen A."/>
            <person name="Lutzoni F."/>
            <person name="Magnuson J."/>
            <person name="Mondo S."/>
            <person name="Nolan M."/>
            <person name="Ohm R."/>
            <person name="Pangilinan J."/>
            <person name="Park H.-J."/>
            <person name="Ramirez L."/>
            <person name="Alfaro M."/>
            <person name="Sun H."/>
            <person name="Tritt A."/>
            <person name="Yoshinaga Y."/>
            <person name="Zwiers L.-H."/>
            <person name="Turgeon B."/>
            <person name="Goodwin S."/>
            <person name="Spatafora J."/>
            <person name="Crous P."/>
            <person name="Grigoriev I."/>
        </authorList>
    </citation>
    <scope>NUCLEOTIDE SEQUENCE</scope>
    <source>
        <strain evidence="3">CBS 269.34</strain>
    </source>
</reference>
<sequence length="293" mass="32978">MSPSSSPDSFPPSLYVLISFFLALIFIIYQNFPLRTAPRYTRRGTRPSSPPLRNIRRPLPRPLSPVNTGRTLNTALSNNAATTNTNLPDVFRARDAAPLAPALFERLLVLEAMCARQFEEVAAQQQVLRSHAQKQDEKTRVLIEELRREREPSTCPVTLMQATGAGLPHPYNTYSGVGVCSPYGSFATDTDASFDSTIGGSSPIVVRPVMLRDAAFGSTTRDFIKRDRKRKEEKELKRQASLERAADPEREDELRERLYRNGQDEFGWDGEDVFEGLHGRGREAQARRGVRDR</sequence>
<organism evidence="3 4">
    <name type="scientific">Lophium mytilinum</name>
    <dbReference type="NCBI Taxonomy" id="390894"/>
    <lineage>
        <taxon>Eukaryota</taxon>
        <taxon>Fungi</taxon>
        <taxon>Dikarya</taxon>
        <taxon>Ascomycota</taxon>
        <taxon>Pezizomycotina</taxon>
        <taxon>Dothideomycetes</taxon>
        <taxon>Pleosporomycetidae</taxon>
        <taxon>Mytilinidiales</taxon>
        <taxon>Mytilinidiaceae</taxon>
        <taxon>Lophium</taxon>
    </lineage>
</organism>
<feature type="region of interest" description="Disordered" evidence="1">
    <location>
        <begin position="234"/>
        <end position="272"/>
    </location>
</feature>
<keyword evidence="2" id="KW-0472">Membrane</keyword>
<evidence type="ECO:0000256" key="2">
    <source>
        <dbReference type="SAM" id="Phobius"/>
    </source>
</evidence>